<dbReference type="InterPro" id="IPR012340">
    <property type="entry name" value="NA-bd_OB-fold"/>
</dbReference>
<comment type="subcellular location">
    <subcellularLocation>
        <location evidence="1">Nucleus</location>
    </subcellularLocation>
</comment>
<evidence type="ECO:0000256" key="12">
    <source>
        <dbReference type="ARBA" id="ARBA00044624"/>
    </source>
</evidence>
<evidence type="ECO:0000256" key="11">
    <source>
        <dbReference type="ARBA" id="ARBA00023242"/>
    </source>
</evidence>
<dbReference type="PROSITE" id="PS00383">
    <property type="entry name" value="TYR_PHOSPHATASE_1"/>
    <property type="match status" value="1"/>
</dbReference>
<keyword evidence="10 15" id="KW-0342">GTP-binding</keyword>
<dbReference type="EMBL" id="KI393569">
    <property type="protein sequence ID" value="ERN08233.1"/>
    <property type="molecule type" value="Genomic_DNA"/>
</dbReference>
<evidence type="ECO:0000313" key="19">
    <source>
        <dbReference type="EMBL" id="ERN08233.1"/>
    </source>
</evidence>
<evidence type="ECO:0000256" key="9">
    <source>
        <dbReference type="ARBA" id="ARBA00023042"/>
    </source>
</evidence>
<feature type="binding site" evidence="15">
    <location>
        <begin position="417"/>
        <end position="419"/>
    </location>
    <ligand>
        <name>GTP</name>
        <dbReference type="ChEBI" id="CHEBI:37565"/>
    </ligand>
</feature>
<dbReference type="InterPro" id="IPR000340">
    <property type="entry name" value="Dual-sp_phosphatase_cat-dom"/>
</dbReference>
<dbReference type="SMART" id="SM00195">
    <property type="entry name" value="DSPc"/>
    <property type="match status" value="1"/>
</dbReference>
<dbReference type="EC" id="2.7.7.50" evidence="2"/>
<keyword evidence="5" id="KW-0548">Nucleotidyltransferase</keyword>
<feature type="binding site" evidence="15">
    <location>
        <begin position="535"/>
        <end position="537"/>
    </location>
    <ligand>
        <name>GTP</name>
        <dbReference type="ChEBI" id="CHEBI:37565"/>
    </ligand>
</feature>
<dbReference type="eggNOG" id="KOG2386">
    <property type="taxonomic scope" value="Eukaryota"/>
</dbReference>
<keyword evidence="20" id="KW-1185">Reference proteome</keyword>
<dbReference type="GO" id="GO:0004721">
    <property type="term" value="F:phosphoprotein phosphatase activity"/>
    <property type="evidence" value="ECO:0007669"/>
    <property type="project" value="UniProtKB-KW"/>
</dbReference>
<dbReference type="Proteomes" id="UP000017836">
    <property type="component" value="Unassembled WGS sequence"/>
</dbReference>
<reference evidence="20" key="1">
    <citation type="journal article" date="2013" name="Science">
        <title>The Amborella genome and the evolution of flowering plants.</title>
        <authorList>
            <consortium name="Amborella Genome Project"/>
        </authorList>
    </citation>
    <scope>NUCLEOTIDE SEQUENCE [LARGE SCALE GENOMIC DNA]</scope>
</reference>
<dbReference type="GO" id="GO:0005524">
    <property type="term" value="F:ATP binding"/>
    <property type="evidence" value="ECO:0007669"/>
    <property type="project" value="InterPro"/>
</dbReference>
<evidence type="ECO:0000256" key="4">
    <source>
        <dbReference type="ARBA" id="ARBA00022679"/>
    </source>
</evidence>
<protein>
    <recommendedName>
        <fullName evidence="2">mRNA guanylyltransferase</fullName>
        <ecNumber evidence="2">2.7.7.50</ecNumber>
    </recommendedName>
</protein>
<dbReference type="PANTHER" id="PTHR10367">
    <property type="entry name" value="MRNA-CAPPING ENZYME"/>
    <property type="match status" value="1"/>
</dbReference>
<evidence type="ECO:0000259" key="18">
    <source>
        <dbReference type="PROSITE" id="PS50056"/>
    </source>
</evidence>
<dbReference type="OrthoDB" id="200924at2759"/>
<evidence type="ECO:0000256" key="15">
    <source>
        <dbReference type="PIRSR" id="PIRSR036958-3"/>
    </source>
</evidence>
<dbReference type="KEGG" id="atr:18436476"/>
<dbReference type="GO" id="GO:0004484">
    <property type="term" value="F:mRNA guanylyltransferase activity"/>
    <property type="evidence" value="ECO:0000318"/>
    <property type="project" value="GO_Central"/>
</dbReference>
<comment type="catalytic activity">
    <reaction evidence="12">
        <text>a 5'-end diphospho-ribonucleoside in mRNA + GTP + H(+) = a 5'-end (5'-triphosphoguanosine)-ribonucleoside in mRNA + diphosphate</text>
        <dbReference type="Rhea" id="RHEA:67012"/>
        <dbReference type="Rhea" id="RHEA-COMP:17165"/>
        <dbReference type="Rhea" id="RHEA-COMP:17166"/>
        <dbReference type="ChEBI" id="CHEBI:15378"/>
        <dbReference type="ChEBI" id="CHEBI:33019"/>
        <dbReference type="ChEBI" id="CHEBI:37565"/>
        <dbReference type="ChEBI" id="CHEBI:167616"/>
        <dbReference type="ChEBI" id="CHEBI:167617"/>
        <dbReference type="EC" id="2.7.7.50"/>
    </reaction>
    <physiologicalReaction direction="left-to-right" evidence="12">
        <dbReference type="Rhea" id="RHEA:67013"/>
    </physiologicalReaction>
</comment>
<dbReference type="Gene3D" id="2.40.50.140">
    <property type="entry name" value="Nucleic acid-binding proteins"/>
    <property type="match status" value="1"/>
</dbReference>
<evidence type="ECO:0000259" key="17">
    <source>
        <dbReference type="PROSITE" id="PS50054"/>
    </source>
</evidence>
<dbReference type="InterPro" id="IPR020422">
    <property type="entry name" value="TYR_PHOSPHATASE_DUAL_dom"/>
</dbReference>
<evidence type="ECO:0000256" key="6">
    <source>
        <dbReference type="ARBA" id="ARBA00022741"/>
    </source>
</evidence>
<dbReference type="GO" id="GO:0005525">
    <property type="term" value="F:GTP binding"/>
    <property type="evidence" value="ECO:0007669"/>
    <property type="project" value="UniProtKB-KW"/>
</dbReference>
<dbReference type="InterPro" id="IPR029021">
    <property type="entry name" value="Prot-tyrosine_phosphatase-like"/>
</dbReference>
<dbReference type="CDD" id="cd07895">
    <property type="entry name" value="Adenylation_mRNA_capping"/>
    <property type="match status" value="1"/>
</dbReference>
<evidence type="ECO:0000256" key="13">
    <source>
        <dbReference type="PIRSR" id="PIRSR036958-1"/>
    </source>
</evidence>
<feature type="region of interest" description="Disordered" evidence="16">
    <location>
        <begin position="1"/>
        <end position="88"/>
    </location>
</feature>
<dbReference type="Gene3D" id="3.90.190.10">
    <property type="entry name" value="Protein tyrosine phosphatase superfamily"/>
    <property type="match status" value="1"/>
</dbReference>
<evidence type="ECO:0000256" key="16">
    <source>
        <dbReference type="SAM" id="MobiDB-lite"/>
    </source>
</evidence>
<dbReference type="SUPFAM" id="SSF50249">
    <property type="entry name" value="Nucleic acid-binding proteins"/>
    <property type="match status" value="1"/>
</dbReference>
<dbReference type="InterPro" id="IPR013846">
    <property type="entry name" value="mRNA_cap_enzyme_C"/>
</dbReference>
<accession>W1PJQ3</accession>
<dbReference type="GO" id="GO:0005634">
    <property type="term" value="C:nucleus"/>
    <property type="evidence" value="ECO:0007669"/>
    <property type="project" value="UniProtKB-SubCell"/>
</dbReference>
<evidence type="ECO:0000256" key="8">
    <source>
        <dbReference type="ARBA" id="ARBA00022912"/>
    </source>
</evidence>
<dbReference type="Gramene" id="ERN08233">
    <property type="protein sequence ID" value="ERN08233"/>
    <property type="gene ID" value="AMTR_s00018p00217640"/>
</dbReference>
<proteinExistence type="predicted"/>
<evidence type="ECO:0000313" key="20">
    <source>
        <dbReference type="Proteomes" id="UP000017836"/>
    </source>
</evidence>
<dbReference type="InterPro" id="IPR000387">
    <property type="entry name" value="Tyr_Pase_dom"/>
</dbReference>
<dbReference type="STRING" id="13333.W1PJQ3"/>
<keyword evidence="11" id="KW-0539">Nucleus</keyword>
<dbReference type="PANTHER" id="PTHR10367:SF17">
    <property type="entry name" value="MRNA-CAPPING ENZYME"/>
    <property type="match status" value="1"/>
</dbReference>
<dbReference type="GO" id="GO:0006370">
    <property type="term" value="P:7-methylguanosine mRNA capping"/>
    <property type="evidence" value="ECO:0000318"/>
    <property type="project" value="GO_Central"/>
</dbReference>
<evidence type="ECO:0000256" key="14">
    <source>
        <dbReference type="PIRSR" id="PIRSR036958-2"/>
    </source>
</evidence>
<dbReference type="FunFam" id="3.30.470.30:FF:000005">
    <property type="entry name" value="mRNA capping enzyme, putative"/>
    <property type="match status" value="1"/>
</dbReference>
<dbReference type="InterPro" id="IPR016130">
    <property type="entry name" value="Tyr_Pase_AS"/>
</dbReference>
<dbReference type="OMA" id="FWDIWMS"/>
<dbReference type="SUPFAM" id="SSF56091">
    <property type="entry name" value="DNA ligase/mRNA capping enzyme, catalytic domain"/>
    <property type="match status" value="1"/>
</dbReference>
<evidence type="ECO:0000256" key="10">
    <source>
        <dbReference type="ARBA" id="ARBA00023134"/>
    </source>
</evidence>
<sequence>MDLNASPVPEDDEEEHIFEEQAEEDTVDGHVETAVEILRREREERRQRRKRENQSEEPKRPAQIPKYNPVPQQRNPRSHDRAQQLPTGWLDCPNSGKRIVAIIPSKVPLGESFNDFIAPGRRYSWKQVLRQQKVLGNEICMVIDLTNTARYYDPSDWKKQGIKYCKIACKGRDAVPDNVSVNCFVHEVLQFMERHKGSNRKCALVHCTHGYNRTGFMIVNYLVRSHGYSVTDALDVFADARPPGIYKPDYIDALFSFYHERRPKILTCPPTPEWKRPSELDLNGEAVSDREDDGVKIVEMENTVMTNDDVLGDEIPTDQQVLLQKICFTKLELGGANLHFPGSQPVSLDRSNLQLLRQRYYYATWKADGTRYMMLITLDGCYLIDRKFCFRRVQLRFPRRSSNQGPSDKTHHLTLLDGEMIIDTVPETGEQKRRYLVYDMMLLNGVSVTKLPFCERWKLIEKEVVEPRNSDVSNNHSYRYDMEPFRVRRKDFWMLSAVIKVLRDFIPKLSHEADGLIFQGWDDAYVFRTHKGLLKWKFPDMNSVDFLFEVGEENHQTLYLLDRKNRRQLQGAYVVFKGGEDPSEFNGKIMECSWNAQEEHWEYMRIRTDKETPNAWNTYTKVMQSIQDNITEEEVLDEITEIIRLPMYAERISRESQAHQHARRK</sequence>
<dbReference type="HOGENOM" id="CLU_021710_3_1_1"/>
<name>W1PJQ3_AMBTC</name>
<feature type="compositionally biased region" description="Acidic residues" evidence="16">
    <location>
        <begin position="9"/>
        <end position="26"/>
    </location>
</feature>
<dbReference type="PROSITE" id="PS50054">
    <property type="entry name" value="TYR_PHOSPHATASE_DUAL"/>
    <property type="match status" value="1"/>
</dbReference>
<keyword evidence="7" id="KW-0378">Hydrolase</keyword>
<dbReference type="Gene3D" id="3.30.470.30">
    <property type="entry name" value="DNA ligase/mRNA capping enzyme"/>
    <property type="match status" value="1"/>
</dbReference>
<feature type="active site" description="N6-GMP-lysine intermediate" evidence="14">
    <location>
        <position position="366"/>
    </location>
</feature>
<dbReference type="InterPro" id="IPR051029">
    <property type="entry name" value="mRNA_Capping_Enz/RNA_Phosphat"/>
</dbReference>
<evidence type="ECO:0000256" key="2">
    <source>
        <dbReference type="ARBA" id="ARBA00012475"/>
    </source>
</evidence>
<dbReference type="Pfam" id="PF03919">
    <property type="entry name" value="mRNA_cap_C"/>
    <property type="match status" value="1"/>
</dbReference>
<dbReference type="Pfam" id="PF00782">
    <property type="entry name" value="DSPc"/>
    <property type="match status" value="1"/>
</dbReference>
<dbReference type="SUPFAM" id="SSF52799">
    <property type="entry name" value="(Phosphotyrosine protein) phosphatases II"/>
    <property type="match status" value="1"/>
</dbReference>
<dbReference type="InterPro" id="IPR001339">
    <property type="entry name" value="mRNA_cap_enzyme_adenylation"/>
</dbReference>
<dbReference type="FunFam" id="3.90.190.10:FF:000055">
    <property type="entry name" value="mRNA capping enzyme family protein"/>
    <property type="match status" value="1"/>
</dbReference>
<feature type="binding site" evidence="15">
    <location>
        <begin position="605"/>
        <end position="610"/>
    </location>
    <ligand>
        <name>GTP</name>
        <dbReference type="ChEBI" id="CHEBI:37565"/>
    </ligand>
</feature>
<evidence type="ECO:0000256" key="7">
    <source>
        <dbReference type="ARBA" id="ARBA00022801"/>
    </source>
</evidence>
<evidence type="ECO:0000256" key="5">
    <source>
        <dbReference type="ARBA" id="ARBA00022695"/>
    </source>
</evidence>
<gene>
    <name evidence="19" type="ORF">AMTR_s00018p00217640</name>
</gene>
<evidence type="ECO:0000256" key="3">
    <source>
        <dbReference type="ARBA" id="ARBA00022664"/>
    </source>
</evidence>
<feature type="binding site" evidence="15">
    <location>
        <position position="386"/>
    </location>
    <ligand>
        <name>GTP</name>
        <dbReference type="ChEBI" id="CHEBI:37565"/>
    </ligand>
</feature>
<dbReference type="PROSITE" id="PS50056">
    <property type="entry name" value="TYR_PHOSPHATASE_2"/>
    <property type="match status" value="1"/>
</dbReference>
<feature type="active site" description="Phosphocysteine intermediate" evidence="13">
    <location>
        <position position="207"/>
    </location>
</feature>
<dbReference type="InterPro" id="IPR017074">
    <property type="entry name" value="mRNA_cap_enz_bifunc"/>
</dbReference>
<keyword evidence="6 15" id="KW-0547">Nucleotide-binding</keyword>
<feature type="binding site" evidence="15">
    <location>
        <position position="371"/>
    </location>
    <ligand>
        <name>GTP</name>
        <dbReference type="ChEBI" id="CHEBI:37565"/>
    </ligand>
</feature>
<feature type="domain" description="Tyrosine specific protein phosphatases" evidence="18">
    <location>
        <begin position="182"/>
        <end position="252"/>
    </location>
</feature>
<organism evidence="19 20">
    <name type="scientific">Amborella trichopoda</name>
    <dbReference type="NCBI Taxonomy" id="13333"/>
    <lineage>
        <taxon>Eukaryota</taxon>
        <taxon>Viridiplantae</taxon>
        <taxon>Streptophyta</taxon>
        <taxon>Embryophyta</taxon>
        <taxon>Tracheophyta</taxon>
        <taxon>Spermatophyta</taxon>
        <taxon>Magnoliopsida</taxon>
        <taxon>Amborellales</taxon>
        <taxon>Amborellaceae</taxon>
        <taxon>Amborella</taxon>
    </lineage>
</organism>
<dbReference type="PIRSF" id="PIRSF036958">
    <property type="entry name" value="mRNA_capping_HCE"/>
    <property type="match status" value="1"/>
</dbReference>
<dbReference type="GO" id="GO:0140818">
    <property type="term" value="F:mRNA 5'-triphosphate monophosphatase activity"/>
    <property type="evidence" value="ECO:0007669"/>
    <property type="project" value="InterPro"/>
</dbReference>
<keyword evidence="4" id="KW-0808">Transferase</keyword>
<dbReference type="CDD" id="cd14502">
    <property type="entry name" value="RNA_5'-triphosphatase"/>
    <property type="match status" value="1"/>
</dbReference>
<feature type="compositionally biased region" description="Basic and acidic residues" evidence="16">
    <location>
        <begin position="27"/>
        <end position="60"/>
    </location>
</feature>
<keyword evidence="9" id="KW-0506">mRNA capping</keyword>
<keyword evidence="8" id="KW-0904">Protein phosphatase</keyword>
<evidence type="ECO:0000256" key="1">
    <source>
        <dbReference type="ARBA" id="ARBA00004123"/>
    </source>
</evidence>
<feature type="domain" description="Tyrosine-protein phosphatase" evidence="17">
    <location>
        <begin position="112"/>
        <end position="264"/>
    </location>
</feature>
<dbReference type="AlphaFoldDB" id="W1PJQ3"/>
<dbReference type="Pfam" id="PF01331">
    <property type="entry name" value="mRNA_cap_enzyme"/>
    <property type="match status" value="1"/>
</dbReference>
<keyword evidence="3" id="KW-0507">mRNA processing</keyword>